<dbReference type="InterPro" id="IPR017441">
    <property type="entry name" value="Protein_kinase_ATP_BS"/>
</dbReference>
<dbReference type="GO" id="GO:0004674">
    <property type="term" value="F:protein serine/threonine kinase activity"/>
    <property type="evidence" value="ECO:0007669"/>
    <property type="project" value="UniProtKB-KW"/>
</dbReference>
<proteinExistence type="predicted"/>
<keyword evidence="4" id="KW-1133">Transmembrane helix</keyword>
<gene>
    <name evidence="6" type="ORF">JD292_05100</name>
</gene>
<keyword evidence="6" id="KW-0418">Kinase</keyword>
<dbReference type="PROSITE" id="PS50011">
    <property type="entry name" value="PROTEIN_KINASE_DOM"/>
    <property type="match status" value="1"/>
</dbReference>
<dbReference type="EMBL" id="JAEHOI010000004">
    <property type="protein sequence ID" value="MBK0421449.1"/>
    <property type="molecule type" value="Genomic_DNA"/>
</dbReference>
<evidence type="ECO:0000256" key="1">
    <source>
        <dbReference type="ARBA" id="ARBA00022741"/>
    </source>
</evidence>
<dbReference type="InterPro" id="IPR000719">
    <property type="entry name" value="Prot_kinase_dom"/>
</dbReference>
<evidence type="ECO:0000256" key="2">
    <source>
        <dbReference type="ARBA" id="ARBA00022840"/>
    </source>
</evidence>
<name>A0A934QDW9_9MICO</name>
<evidence type="ECO:0000313" key="7">
    <source>
        <dbReference type="Proteomes" id="UP000618733"/>
    </source>
</evidence>
<dbReference type="GO" id="GO:0005524">
    <property type="term" value="F:ATP binding"/>
    <property type="evidence" value="ECO:0007669"/>
    <property type="project" value="UniProtKB-UniRule"/>
</dbReference>
<keyword evidence="7" id="KW-1185">Reference proteome</keyword>
<dbReference type="GO" id="GO:0005737">
    <property type="term" value="C:cytoplasm"/>
    <property type="evidence" value="ECO:0007669"/>
    <property type="project" value="TreeGrafter"/>
</dbReference>
<dbReference type="PANTHER" id="PTHR24361">
    <property type="entry name" value="MITOGEN-ACTIVATED KINASE KINASE KINASE"/>
    <property type="match status" value="1"/>
</dbReference>
<organism evidence="6 7">
    <name type="scientific">Leucobacter edaphi</name>
    <dbReference type="NCBI Taxonomy" id="2796472"/>
    <lineage>
        <taxon>Bacteria</taxon>
        <taxon>Bacillati</taxon>
        <taxon>Actinomycetota</taxon>
        <taxon>Actinomycetes</taxon>
        <taxon>Micrococcales</taxon>
        <taxon>Microbacteriaceae</taxon>
        <taxon>Leucobacter</taxon>
    </lineage>
</organism>
<accession>A0A934QDW9</accession>
<keyword evidence="6" id="KW-0723">Serine/threonine-protein kinase</keyword>
<keyword evidence="4" id="KW-0812">Transmembrane</keyword>
<dbReference type="InterPro" id="IPR053235">
    <property type="entry name" value="Ser_Thr_kinase"/>
</dbReference>
<evidence type="ECO:0000256" key="3">
    <source>
        <dbReference type="PROSITE-ProRule" id="PRU10141"/>
    </source>
</evidence>
<dbReference type="CDD" id="cd14014">
    <property type="entry name" value="STKc_PknB_like"/>
    <property type="match status" value="1"/>
</dbReference>
<feature type="transmembrane region" description="Helical" evidence="4">
    <location>
        <begin position="366"/>
        <end position="388"/>
    </location>
</feature>
<dbReference type="PANTHER" id="PTHR24361:SF678">
    <property type="entry name" value="SPORULATION-SPECIFIC PROTEIN 1"/>
    <property type="match status" value="1"/>
</dbReference>
<evidence type="ECO:0000259" key="5">
    <source>
        <dbReference type="PROSITE" id="PS50011"/>
    </source>
</evidence>
<dbReference type="InterPro" id="IPR008271">
    <property type="entry name" value="Ser/Thr_kinase_AS"/>
</dbReference>
<dbReference type="PROSITE" id="PS00108">
    <property type="entry name" value="PROTEIN_KINASE_ST"/>
    <property type="match status" value="1"/>
</dbReference>
<protein>
    <submittedName>
        <fullName evidence="6">Serine/threonine protein kinase</fullName>
    </submittedName>
</protein>
<keyword evidence="2 3" id="KW-0067">ATP-binding</keyword>
<keyword evidence="4" id="KW-0472">Membrane</keyword>
<keyword evidence="1 3" id="KW-0547">Nucleotide-binding</keyword>
<sequence length="654" mass="67379">MPDHHSGEALGALYRLGEPLGAGASGEVWTAIPVGGEPVLAAKILRAEHASDPRLVERFVRERSVLLELEHENIVAVRDLIVEGDTLAILMELVTGGSLGDLSRERGTLPPAAALSICAQVFRALAAAHANGVTHRDVKPDNVLLTAPWESGDAGTVRVTDFGVASVLDGSGRSTTGILGTPEYMAPELISQGRSSPAGDVYSTGIMLYELLAGRTPFAGPGTDFTIAYRHVSSTPPALPVPAPICRAISMLLAKNPEERPTAADAAAGLERLARLHAGLPPLRPAPVPHAFLESERPATVVRGDLLAGNDDRAEVARSLPAAAPVLGEAGSRTVVRAMAPAEPLHIPPPAAPPRSARPAWLTRRFIVLAAVAVAALIGGAVWLAFALGGNPGPDARSQVAVTASQQDQPLPTGLGTSRSAEYHPETGEITLKLTLTAQKAPLSGEFYAAMPPLSEGGPCPKVIWAGASGTPHQGSVTGISGTCGWSLSGITIPADGNLTVTGSFSGSVKDAAALQAWLDRAATDTNATISDSLAVSTAYPAQRLQGVQVRVPSRAVSQTPLAVTLLPMWPGGTDELNPLFQSPSTGKPSQMLTDVAGDASPVRFDDGCSGAVAVAKDGTTVTVLTVASDCRLRATVGNFTGLESNAFSVTTRG</sequence>
<dbReference type="Pfam" id="PF00069">
    <property type="entry name" value="Pkinase"/>
    <property type="match status" value="1"/>
</dbReference>
<reference evidence="6" key="1">
    <citation type="submission" date="2020-12" db="EMBL/GenBank/DDBJ databases">
        <title>Leucobacter sp. CAS2, isolated from Chromium sludge.</title>
        <authorList>
            <person name="Xu Z."/>
        </authorList>
    </citation>
    <scope>NUCLEOTIDE SEQUENCE</scope>
    <source>
        <strain evidence="6">CSA2</strain>
    </source>
</reference>
<dbReference type="SUPFAM" id="SSF56112">
    <property type="entry name" value="Protein kinase-like (PK-like)"/>
    <property type="match status" value="1"/>
</dbReference>
<dbReference type="InterPro" id="IPR011009">
    <property type="entry name" value="Kinase-like_dom_sf"/>
</dbReference>
<dbReference type="AlphaFoldDB" id="A0A934QDW9"/>
<dbReference type="Proteomes" id="UP000618733">
    <property type="component" value="Unassembled WGS sequence"/>
</dbReference>
<feature type="domain" description="Protein kinase" evidence="5">
    <location>
        <begin position="14"/>
        <end position="280"/>
    </location>
</feature>
<dbReference type="PROSITE" id="PS00107">
    <property type="entry name" value="PROTEIN_KINASE_ATP"/>
    <property type="match status" value="1"/>
</dbReference>
<dbReference type="Gene3D" id="1.10.510.10">
    <property type="entry name" value="Transferase(Phosphotransferase) domain 1"/>
    <property type="match status" value="1"/>
</dbReference>
<evidence type="ECO:0000256" key="4">
    <source>
        <dbReference type="SAM" id="Phobius"/>
    </source>
</evidence>
<feature type="binding site" evidence="3">
    <location>
        <position position="43"/>
    </location>
    <ligand>
        <name>ATP</name>
        <dbReference type="ChEBI" id="CHEBI:30616"/>
    </ligand>
</feature>
<keyword evidence="6" id="KW-0808">Transferase</keyword>
<dbReference type="SMART" id="SM00220">
    <property type="entry name" value="S_TKc"/>
    <property type="match status" value="1"/>
</dbReference>
<evidence type="ECO:0000313" key="6">
    <source>
        <dbReference type="EMBL" id="MBK0421449.1"/>
    </source>
</evidence>
<dbReference type="Gene3D" id="3.30.200.20">
    <property type="entry name" value="Phosphorylase Kinase, domain 1"/>
    <property type="match status" value="1"/>
</dbReference>
<comment type="caution">
    <text evidence="6">The sequence shown here is derived from an EMBL/GenBank/DDBJ whole genome shotgun (WGS) entry which is preliminary data.</text>
</comment>
<dbReference type="RefSeq" id="WP_200131661.1">
    <property type="nucleotide sequence ID" value="NZ_JAEHOI010000004.1"/>
</dbReference>